<proteinExistence type="predicted"/>
<sequence>MEQRKGDKINSIRRIFELIGKSEKSIEQIYDFLLKNKKIEDLRRVSDDLGITLKRGYKVCAVLNELDLIQIFDRPMKINLLNPIVAWQKIINKNINELSEDLDKKISSLEESLNTFFKVYELKEPEVGEPIEFLNFDTKNLNWVYYPYFANRVSRIAIGIAYENPFINELTKVEFSKIEKELAEILAENLRALAEHIQQIEILIILNSNVLEAFLNSIRYKNLVNHLYEKQITPHKVEVRITNEDFSNFALRDDEMLIQPSFDPSNILLGSYISRQKDIVKIFKQKFDDLFEKSLLVNDYLRDHRIFEKSELSNIDKLALGFLQ</sequence>
<reference evidence="1" key="1">
    <citation type="journal article" date="2014" name="Front. Microbiol.">
        <title>High frequency of phylogenetically diverse reductive dehalogenase-homologous genes in deep subseafloor sedimentary metagenomes.</title>
        <authorList>
            <person name="Kawai M."/>
            <person name="Futagami T."/>
            <person name="Toyoda A."/>
            <person name="Takaki Y."/>
            <person name="Nishi S."/>
            <person name="Hori S."/>
            <person name="Arai W."/>
            <person name="Tsubouchi T."/>
            <person name="Morono Y."/>
            <person name="Uchiyama I."/>
            <person name="Ito T."/>
            <person name="Fujiyama A."/>
            <person name="Inagaki F."/>
            <person name="Takami H."/>
        </authorList>
    </citation>
    <scope>NUCLEOTIDE SEQUENCE</scope>
    <source>
        <strain evidence="1">Expedition CK06-06</strain>
    </source>
</reference>
<protein>
    <submittedName>
        <fullName evidence="1">Uncharacterized protein</fullName>
    </submittedName>
</protein>
<dbReference type="EMBL" id="BART01009766">
    <property type="protein sequence ID" value="GAG80657.1"/>
    <property type="molecule type" value="Genomic_DNA"/>
</dbReference>
<gene>
    <name evidence="1" type="ORF">S01H4_21532</name>
</gene>
<evidence type="ECO:0000313" key="1">
    <source>
        <dbReference type="EMBL" id="GAG80657.1"/>
    </source>
</evidence>
<accession>X1BHH0</accession>
<organism evidence="1">
    <name type="scientific">marine sediment metagenome</name>
    <dbReference type="NCBI Taxonomy" id="412755"/>
    <lineage>
        <taxon>unclassified sequences</taxon>
        <taxon>metagenomes</taxon>
        <taxon>ecological metagenomes</taxon>
    </lineage>
</organism>
<name>X1BHH0_9ZZZZ</name>
<dbReference type="AlphaFoldDB" id="X1BHH0"/>
<comment type="caution">
    <text evidence="1">The sequence shown here is derived from an EMBL/GenBank/DDBJ whole genome shotgun (WGS) entry which is preliminary data.</text>
</comment>